<dbReference type="OrthoDB" id="1927209at2759"/>
<feature type="compositionally biased region" description="Basic and acidic residues" evidence="6">
    <location>
        <begin position="1"/>
        <end position="15"/>
    </location>
</feature>
<evidence type="ECO:0000259" key="7">
    <source>
        <dbReference type="PROSITE" id="PS51666"/>
    </source>
</evidence>
<dbReference type="GO" id="GO:0005634">
    <property type="term" value="C:nucleus"/>
    <property type="evidence" value="ECO:0007669"/>
    <property type="project" value="UniProtKB-SubCell"/>
</dbReference>
<evidence type="ECO:0000256" key="5">
    <source>
        <dbReference type="RuleBase" id="RU367127"/>
    </source>
</evidence>
<dbReference type="PROSITE" id="PS51667">
    <property type="entry name" value="WRC"/>
    <property type="match status" value="1"/>
</dbReference>
<reference evidence="9 10" key="1">
    <citation type="journal article" date="2020" name="Nat. Food">
        <title>A phased Vanilla planifolia genome enables genetic improvement of flavour and production.</title>
        <authorList>
            <person name="Hasing T."/>
            <person name="Tang H."/>
            <person name="Brym M."/>
            <person name="Khazi F."/>
            <person name="Huang T."/>
            <person name="Chambers A.H."/>
        </authorList>
    </citation>
    <scope>NUCLEOTIDE SEQUENCE [LARGE SCALE GENOMIC DNA]</scope>
    <source>
        <tissue evidence="9">Leaf</tissue>
    </source>
</reference>
<comment type="domain">
    <text evidence="5">The QLQ domain and WRC domain may be involved in protein-protein interaction and DNA-binding, respectively.</text>
</comment>
<keyword evidence="5" id="KW-0804">Transcription</keyword>
<accession>A0A835PX91</accession>
<comment type="subcellular location">
    <subcellularLocation>
        <location evidence="1 4 5">Nucleus</location>
    </subcellularLocation>
</comment>
<feature type="short sequence motif" description="Bipartite nuclear localization signal" evidence="4">
    <location>
        <begin position="157"/>
        <end position="164"/>
    </location>
</feature>
<dbReference type="GO" id="GO:0006351">
    <property type="term" value="P:DNA-templated transcription"/>
    <property type="evidence" value="ECO:0007669"/>
    <property type="project" value="UniProtKB-UniRule"/>
</dbReference>
<dbReference type="PANTHER" id="PTHR31602">
    <property type="entry name" value="GROWTH-REGULATING FACTOR 5"/>
    <property type="match status" value="1"/>
</dbReference>
<dbReference type="PANTHER" id="PTHR31602:SF81">
    <property type="entry name" value="GROWTH-REGULATING FACTOR 9"/>
    <property type="match status" value="1"/>
</dbReference>
<evidence type="ECO:0000313" key="9">
    <source>
        <dbReference type="EMBL" id="KAG0458808.1"/>
    </source>
</evidence>
<dbReference type="GO" id="GO:0005524">
    <property type="term" value="F:ATP binding"/>
    <property type="evidence" value="ECO:0007669"/>
    <property type="project" value="UniProtKB-UniRule"/>
</dbReference>
<dbReference type="GO" id="GO:0006355">
    <property type="term" value="P:regulation of DNA-templated transcription"/>
    <property type="evidence" value="ECO:0007669"/>
    <property type="project" value="InterPro"/>
</dbReference>
<keyword evidence="5" id="KW-0805">Transcription regulation</keyword>
<proteinExistence type="inferred from homology"/>
<dbReference type="PROSITE" id="PS51666">
    <property type="entry name" value="QLQ"/>
    <property type="match status" value="1"/>
</dbReference>
<dbReference type="SMART" id="SM00951">
    <property type="entry name" value="QLQ"/>
    <property type="match status" value="1"/>
</dbReference>
<sequence>MDDHEHTSRLEDRHLSPSSKLAHPSSESGVAVPTLPALCLGLSMGFSEAAPSTAGKRVFTFMQMQELEQQALIYKYMVAGLPVPLHLVLPIWKSVAASAYGSNYFPSLKGCGSGLCFDYRNCLDPDPGRCRRTDGKKWRCSHDAVPEHKYCERHMYRGRNRSRKPVEASQDAFQTSKAARKDAVPPNKGF</sequence>
<feature type="region of interest" description="Disordered" evidence="6">
    <location>
        <begin position="1"/>
        <end position="30"/>
    </location>
</feature>
<evidence type="ECO:0000256" key="1">
    <source>
        <dbReference type="ARBA" id="ARBA00004123"/>
    </source>
</evidence>
<dbReference type="InterPro" id="IPR014977">
    <property type="entry name" value="WRC_dom"/>
</dbReference>
<evidence type="ECO:0000256" key="6">
    <source>
        <dbReference type="SAM" id="MobiDB-lite"/>
    </source>
</evidence>
<feature type="region of interest" description="Disordered" evidence="6">
    <location>
        <begin position="160"/>
        <end position="190"/>
    </location>
</feature>
<dbReference type="InterPro" id="IPR031137">
    <property type="entry name" value="GRF"/>
</dbReference>
<dbReference type="AlphaFoldDB" id="A0A835PX91"/>
<gene>
    <name evidence="9" type="ORF">HPP92_021936</name>
</gene>
<dbReference type="InterPro" id="IPR014978">
    <property type="entry name" value="Gln-Leu-Gln_QLQ"/>
</dbReference>
<dbReference type="GO" id="GO:0032502">
    <property type="term" value="P:developmental process"/>
    <property type="evidence" value="ECO:0007669"/>
    <property type="project" value="InterPro"/>
</dbReference>
<comment type="function">
    <text evidence="5">Transcription activator.</text>
</comment>
<evidence type="ECO:0000256" key="2">
    <source>
        <dbReference type="ARBA" id="ARBA00008122"/>
    </source>
</evidence>
<comment type="similarity">
    <text evidence="2 5">Belongs to the GRF family.</text>
</comment>
<name>A0A835PX91_VANPL</name>
<dbReference type="Proteomes" id="UP000639772">
    <property type="component" value="Chromosome 12"/>
</dbReference>
<keyword evidence="3 4" id="KW-0539">Nucleus</keyword>
<evidence type="ECO:0000256" key="4">
    <source>
        <dbReference type="PROSITE-ProRule" id="PRU01002"/>
    </source>
</evidence>
<evidence type="ECO:0000256" key="3">
    <source>
        <dbReference type="ARBA" id="ARBA00023242"/>
    </source>
</evidence>
<feature type="domain" description="QLQ" evidence="7">
    <location>
        <begin position="58"/>
        <end position="93"/>
    </location>
</feature>
<dbReference type="Pfam" id="PF08879">
    <property type="entry name" value="WRC"/>
    <property type="match status" value="1"/>
</dbReference>
<evidence type="ECO:0000259" key="8">
    <source>
        <dbReference type="PROSITE" id="PS51667"/>
    </source>
</evidence>
<organism evidence="9 10">
    <name type="scientific">Vanilla planifolia</name>
    <name type="common">Vanilla</name>
    <dbReference type="NCBI Taxonomy" id="51239"/>
    <lineage>
        <taxon>Eukaryota</taxon>
        <taxon>Viridiplantae</taxon>
        <taxon>Streptophyta</taxon>
        <taxon>Embryophyta</taxon>
        <taxon>Tracheophyta</taxon>
        <taxon>Spermatophyta</taxon>
        <taxon>Magnoliopsida</taxon>
        <taxon>Liliopsida</taxon>
        <taxon>Asparagales</taxon>
        <taxon>Orchidaceae</taxon>
        <taxon>Vanilloideae</taxon>
        <taxon>Vanilleae</taxon>
        <taxon>Vanilla</taxon>
    </lineage>
</organism>
<protein>
    <recommendedName>
        <fullName evidence="5">Growth-regulating factor</fullName>
    </recommendedName>
</protein>
<dbReference type="EMBL" id="JADCNM010000012">
    <property type="protein sequence ID" value="KAG0458808.1"/>
    <property type="molecule type" value="Genomic_DNA"/>
</dbReference>
<feature type="short sequence motif" description="Bipartite nuclear localization signal" evidence="4">
    <location>
        <begin position="129"/>
        <end position="139"/>
    </location>
</feature>
<comment type="caution">
    <text evidence="9">The sequence shown here is derived from an EMBL/GenBank/DDBJ whole genome shotgun (WGS) entry which is preliminary data.</text>
</comment>
<keyword evidence="5" id="KW-0010">Activator</keyword>
<dbReference type="Pfam" id="PF08880">
    <property type="entry name" value="QLQ"/>
    <property type="match status" value="1"/>
</dbReference>
<feature type="domain" description="WRC" evidence="8">
    <location>
        <begin position="124"/>
        <end position="168"/>
    </location>
</feature>
<evidence type="ECO:0000313" key="10">
    <source>
        <dbReference type="Proteomes" id="UP000639772"/>
    </source>
</evidence>